<dbReference type="GO" id="GO:0020037">
    <property type="term" value="F:heme binding"/>
    <property type="evidence" value="ECO:0007669"/>
    <property type="project" value="InterPro"/>
</dbReference>
<dbReference type="InterPro" id="IPR049509">
    <property type="entry name" value="DyP_N"/>
</dbReference>
<keyword evidence="3" id="KW-0479">Metal-binding</keyword>
<dbReference type="SUPFAM" id="SSF54909">
    <property type="entry name" value="Dimeric alpha+beta barrel"/>
    <property type="match status" value="1"/>
</dbReference>
<sequence>MIKEFNPEDVQGNILRGYRLNLVRHLVLEVTNRTLARQFLAAAASGSTNTVPTITRESSEKWTDPPKLCFNIGVTFAGLQALGVTQDDLETFPTEFRQGMAKRAAKIGDFGDSAPQNWAEPFNQPERVHLIASIYSDPDDPVEQVEQVQAQISKAFTIIGVRDGRGLPEGKVFFGYRDSISQPRFEHVPNPTRANDNEPINPLGTVLLGYPTHYEGILFRVPTPNELGHNGAFNAFRVLAQDTVGFEKYLSAAATELETHPDVDQLLSPGAEENIFGMKGDRHGALREVVAAQMCGRWRNGMPYEKSPNSTGPIPNTPGFLTNFDYDRGSRCPVGSHTRRANPRNGHIVQRMSNYSRRIVRRGMSYGPNFDPTNLDDGKDAERGLLGNFLCANLGAQFEAVMCDWVNVGLQDPDITGASDPLLGANEPETSWFDLTLANGGSIRLRGFPRFIKARGGAYTFLPSLSAIAYLSKLET</sequence>
<dbReference type="GO" id="GO:0005829">
    <property type="term" value="C:cytosol"/>
    <property type="evidence" value="ECO:0007669"/>
    <property type="project" value="TreeGrafter"/>
</dbReference>
<dbReference type="InterPro" id="IPR011008">
    <property type="entry name" value="Dimeric_a/b-barrel"/>
</dbReference>
<name>A0A2R8CGC7_9RHOB</name>
<evidence type="ECO:0000256" key="4">
    <source>
        <dbReference type="ARBA" id="ARBA00023002"/>
    </source>
</evidence>
<evidence type="ECO:0000256" key="5">
    <source>
        <dbReference type="ARBA" id="ARBA00023004"/>
    </source>
</evidence>
<keyword evidence="4 7" id="KW-0560">Oxidoreductase</keyword>
<keyword evidence="2 7" id="KW-0575">Peroxidase</keyword>
<evidence type="ECO:0000256" key="2">
    <source>
        <dbReference type="ARBA" id="ARBA00022559"/>
    </source>
</evidence>
<dbReference type="GO" id="GO:0046872">
    <property type="term" value="F:metal ion binding"/>
    <property type="evidence" value="ECO:0007669"/>
    <property type="project" value="UniProtKB-KW"/>
</dbReference>
<feature type="domain" description="DyP dimeric alpha+beta barrel" evidence="6">
    <location>
        <begin position="9"/>
        <end position="157"/>
    </location>
</feature>
<dbReference type="PROSITE" id="PS51404">
    <property type="entry name" value="DYP_PEROXIDASE"/>
    <property type="match status" value="1"/>
</dbReference>
<dbReference type="PANTHER" id="PTHR30521:SF5">
    <property type="entry name" value="BLR4509 PROTEIN"/>
    <property type="match status" value="1"/>
</dbReference>
<evidence type="ECO:0000313" key="7">
    <source>
        <dbReference type="EMBL" id="SPJ31490.1"/>
    </source>
</evidence>
<gene>
    <name evidence="7" type="primary">dyp2</name>
    <name evidence="7" type="ORF">TRM7615_05033</name>
</gene>
<evidence type="ECO:0000256" key="1">
    <source>
        <dbReference type="ARBA" id="ARBA00001970"/>
    </source>
</evidence>
<protein>
    <submittedName>
        <fullName evidence="7">Multifunctional dye peroxidase DyP2</fullName>
        <ecNumber evidence="7">1.11.1.16</ecNumber>
    </submittedName>
</protein>
<dbReference type="InterPro" id="IPR006314">
    <property type="entry name" value="Dyp_peroxidase"/>
</dbReference>
<dbReference type="EC" id="1.11.1.16" evidence="7"/>
<keyword evidence="8" id="KW-1185">Reference proteome</keyword>
<dbReference type="Pfam" id="PF21105">
    <property type="entry name" value="DyP_N"/>
    <property type="match status" value="1"/>
</dbReference>
<dbReference type="GO" id="GO:0052750">
    <property type="term" value="F:reactive-black-5:hydrogen-peroxide oxidoreductase activity"/>
    <property type="evidence" value="ECO:0007669"/>
    <property type="project" value="UniProtKB-EC"/>
</dbReference>
<evidence type="ECO:0000256" key="3">
    <source>
        <dbReference type="ARBA" id="ARBA00022723"/>
    </source>
</evidence>
<dbReference type="Proteomes" id="UP000244898">
    <property type="component" value="Unassembled WGS sequence"/>
</dbReference>
<proteinExistence type="predicted"/>
<accession>A0A2R8CGC7</accession>
<dbReference type="EMBL" id="ONZG01000027">
    <property type="protein sequence ID" value="SPJ31490.1"/>
    <property type="molecule type" value="Genomic_DNA"/>
</dbReference>
<dbReference type="PANTHER" id="PTHR30521">
    <property type="entry name" value="DEFERROCHELATASE/PEROXIDASE"/>
    <property type="match status" value="1"/>
</dbReference>
<dbReference type="RefSeq" id="WP_108792696.1">
    <property type="nucleotide sequence ID" value="NZ_ONZG01000027.1"/>
</dbReference>
<organism evidence="7 8">
    <name type="scientific">Falsiruegeria mediterranea M17</name>
    <dbReference type="NCBI Taxonomy" id="1200281"/>
    <lineage>
        <taxon>Bacteria</taxon>
        <taxon>Pseudomonadati</taxon>
        <taxon>Pseudomonadota</taxon>
        <taxon>Alphaproteobacteria</taxon>
        <taxon>Rhodobacterales</taxon>
        <taxon>Roseobacteraceae</taxon>
        <taxon>Falsiruegeria</taxon>
    </lineage>
</organism>
<reference evidence="8" key="1">
    <citation type="submission" date="2018-03" db="EMBL/GenBank/DDBJ databases">
        <authorList>
            <person name="Rodrigo-Torres L."/>
            <person name="Arahal R. D."/>
            <person name="Lucena T."/>
        </authorList>
    </citation>
    <scope>NUCLEOTIDE SEQUENCE [LARGE SCALE GENOMIC DNA]</scope>
    <source>
        <strain evidence="8">CECT 7615</strain>
    </source>
</reference>
<keyword evidence="5" id="KW-0408">Iron</keyword>
<comment type="cofactor">
    <cofactor evidence="1">
        <name>heme b</name>
        <dbReference type="ChEBI" id="CHEBI:60344"/>
    </cofactor>
</comment>
<evidence type="ECO:0000259" key="6">
    <source>
        <dbReference type="Pfam" id="PF21105"/>
    </source>
</evidence>
<dbReference type="AlphaFoldDB" id="A0A2R8CGC7"/>
<dbReference type="OrthoDB" id="236246at2"/>
<evidence type="ECO:0000313" key="8">
    <source>
        <dbReference type="Proteomes" id="UP000244898"/>
    </source>
</evidence>